<protein>
    <recommendedName>
        <fullName evidence="2">hAT-like transposase RNase-H fold domain-containing protein</fullName>
    </recommendedName>
</protein>
<proteinExistence type="predicted"/>
<gene>
    <name evidence="3" type="ORF">MERR_LOCUS34849</name>
</gene>
<name>A0A6D2K4E9_9BRAS</name>
<evidence type="ECO:0000259" key="2">
    <source>
        <dbReference type="Pfam" id="PF14372"/>
    </source>
</evidence>
<dbReference type="Pfam" id="PF14372">
    <property type="entry name" value="hAT-like_RNase-H"/>
    <property type="match status" value="1"/>
</dbReference>
<feature type="region of interest" description="Disordered" evidence="1">
    <location>
        <begin position="151"/>
        <end position="177"/>
    </location>
</feature>
<dbReference type="OrthoDB" id="1094135at2759"/>
<feature type="domain" description="hAT-like transposase RNase-H fold" evidence="2">
    <location>
        <begin position="69"/>
        <end position="146"/>
    </location>
</feature>
<dbReference type="GO" id="GO:0003677">
    <property type="term" value="F:DNA binding"/>
    <property type="evidence" value="ECO:0007669"/>
    <property type="project" value="InterPro"/>
</dbReference>
<organism evidence="3 4">
    <name type="scientific">Microthlaspi erraticum</name>
    <dbReference type="NCBI Taxonomy" id="1685480"/>
    <lineage>
        <taxon>Eukaryota</taxon>
        <taxon>Viridiplantae</taxon>
        <taxon>Streptophyta</taxon>
        <taxon>Embryophyta</taxon>
        <taxon>Tracheophyta</taxon>
        <taxon>Spermatophyta</taxon>
        <taxon>Magnoliopsida</taxon>
        <taxon>eudicotyledons</taxon>
        <taxon>Gunneridae</taxon>
        <taxon>Pentapetalae</taxon>
        <taxon>rosids</taxon>
        <taxon>malvids</taxon>
        <taxon>Brassicales</taxon>
        <taxon>Brassicaceae</taxon>
        <taxon>Coluteocarpeae</taxon>
        <taxon>Microthlaspi</taxon>
    </lineage>
</organism>
<dbReference type="AlphaFoldDB" id="A0A6D2K4E9"/>
<sequence length="205" mass="23482">MKSNEIPYLDYFDQIVEGKKRIGPPQTSDWDAVAAHKIYNEIVTITRNISLVGDHSGPDEELKYKPLTKLGKLKKYWNPFYVPKPADRSKNCVMNKLVIVASIFDPRKKMQFALLCFDMLYGKDSLEYKLLHEKVLGILRQLFDEYSTLTSKSTTSGVSNSQGKRASSSHSQDEVKAEVCREKTFANGLGYERMDNLFEERLQQA</sequence>
<feature type="compositionally biased region" description="Polar residues" evidence="1">
    <location>
        <begin position="151"/>
        <end position="170"/>
    </location>
</feature>
<dbReference type="Proteomes" id="UP000467841">
    <property type="component" value="Unassembled WGS sequence"/>
</dbReference>
<accession>A0A6D2K4E9</accession>
<dbReference type="InterPro" id="IPR025525">
    <property type="entry name" value="hAT-like_transposase_RNase-H"/>
</dbReference>
<dbReference type="EMBL" id="CACVBM020001379">
    <property type="protein sequence ID" value="CAA7047614.1"/>
    <property type="molecule type" value="Genomic_DNA"/>
</dbReference>
<evidence type="ECO:0000313" key="4">
    <source>
        <dbReference type="Proteomes" id="UP000467841"/>
    </source>
</evidence>
<evidence type="ECO:0000256" key="1">
    <source>
        <dbReference type="SAM" id="MobiDB-lite"/>
    </source>
</evidence>
<comment type="caution">
    <text evidence="3">The sequence shown here is derived from an EMBL/GenBank/DDBJ whole genome shotgun (WGS) entry which is preliminary data.</text>
</comment>
<keyword evidence="4" id="KW-1185">Reference proteome</keyword>
<reference evidence="3" key="1">
    <citation type="submission" date="2020-01" db="EMBL/GenBank/DDBJ databases">
        <authorList>
            <person name="Mishra B."/>
        </authorList>
    </citation>
    <scope>NUCLEOTIDE SEQUENCE [LARGE SCALE GENOMIC DNA]</scope>
</reference>
<evidence type="ECO:0000313" key="3">
    <source>
        <dbReference type="EMBL" id="CAA7047614.1"/>
    </source>
</evidence>